<dbReference type="GO" id="GO:0071973">
    <property type="term" value="P:bacterial-type flagellum-dependent cell motility"/>
    <property type="evidence" value="ECO:0007669"/>
    <property type="project" value="InterPro"/>
</dbReference>
<evidence type="ECO:0000256" key="3">
    <source>
        <dbReference type="ARBA" id="ARBA00020392"/>
    </source>
</evidence>
<dbReference type="GeneID" id="45567279"/>
<dbReference type="GO" id="GO:0044781">
    <property type="term" value="P:bacterial-type flagellum organization"/>
    <property type="evidence" value="ECO:0007669"/>
    <property type="project" value="UniProtKB-KW"/>
</dbReference>
<keyword evidence="13" id="KW-0969">Cilium</keyword>
<evidence type="ECO:0000256" key="5">
    <source>
        <dbReference type="ARBA" id="ARBA00022475"/>
    </source>
</evidence>
<dbReference type="Proteomes" id="UP000042054">
    <property type="component" value="Unassembled WGS sequence"/>
</dbReference>
<dbReference type="GO" id="GO:0005886">
    <property type="term" value="C:plasma membrane"/>
    <property type="evidence" value="ECO:0007669"/>
    <property type="project" value="UniProtKB-SubCell"/>
</dbReference>
<keyword evidence="5" id="KW-1003">Cell membrane</keyword>
<evidence type="ECO:0000256" key="10">
    <source>
        <dbReference type="ARBA" id="ARBA00023225"/>
    </source>
</evidence>
<proteinExistence type="inferred from homology"/>
<organism evidence="13 15">
    <name type="scientific">Yersinia rohdei</name>
    <dbReference type="NCBI Taxonomy" id="29485"/>
    <lineage>
        <taxon>Bacteria</taxon>
        <taxon>Pseudomonadati</taxon>
        <taxon>Pseudomonadota</taxon>
        <taxon>Gammaproteobacteria</taxon>
        <taxon>Enterobacterales</taxon>
        <taxon>Yersiniaceae</taxon>
        <taxon>Yersinia</taxon>
    </lineage>
</organism>
<name>A0A0U1HP74_YERRO</name>
<evidence type="ECO:0000256" key="9">
    <source>
        <dbReference type="ARBA" id="ARBA00023136"/>
    </source>
</evidence>
<reference evidence="12 14" key="1">
    <citation type="journal article" date="2015" name="Genome Announc.">
        <title>Thirty-Two Complete Genome Assemblies of Nine Yersinia Species, Including Y. pestis, Y. pseudotuberculosis, and Y. enterocolitica.</title>
        <authorList>
            <person name="Johnson S.L."/>
            <person name="Daligault H.E."/>
            <person name="Davenport K.W."/>
            <person name="Jaissle J."/>
            <person name="Frey K.G."/>
            <person name="Ladner J.T."/>
            <person name="Broomall S.M."/>
            <person name="Bishop-Lilly K.A."/>
            <person name="Bruce D.C."/>
            <person name="Coyne S.R."/>
            <person name="Gibbons H.S."/>
            <person name="Lo C.C."/>
            <person name="Munk A.C."/>
            <person name="Rosenzweig C.N."/>
            <person name="Koroleva G.I."/>
            <person name="Palacios G.F."/>
            <person name="Redden C.L."/>
            <person name="Xu Y."/>
            <person name="Minogue T.D."/>
            <person name="Chain P.S."/>
        </authorList>
    </citation>
    <scope>NUCLEOTIDE SEQUENCE [LARGE SCALE GENOMIC DNA]</scope>
    <source>
        <strain evidence="12 14">YRA</strain>
    </source>
</reference>
<dbReference type="STRING" id="29485.CH64_1982"/>
<dbReference type="InterPro" id="IPR053716">
    <property type="entry name" value="Flag_assembly_chemotaxis_eff"/>
</dbReference>
<evidence type="ECO:0000313" key="13">
    <source>
        <dbReference type="EMBL" id="CQI88258.1"/>
    </source>
</evidence>
<keyword evidence="11" id="KW-0175">Coiled coil</keyword>
<dbReference type="KEGG" id="yro:CH64_1982"/>
<keyword evidence="14" id="KW-1185">Reference proteome</keyword>
<evidence type="ECO:0000256" key="1">
    <source>
        <dbReference type="ARBA" id="ARBA00004413"/>
    </source>
</evidence>
<keyword evidence="13" id="KW-0282">Flagellum</keyword>
<dbReference type="Gene3D" id="1.10.287.1700">
    <property type="match status" value="1"/>
</dbReference>
<evidence type="ECO:0000256" key="11">
    <source>
        <dbReference type="SAM" id="Coils"/>
    </source>
</evidence>
<evidence type="ECO:0000256" key="2">
    <source>
        <dbReference type="ARBA" id="ARBA00010004"/>
    </source>
</evidence>
<dbReference type="RefSeq" id="WP_004716630.1">
    <property type="nucleotide sequence ID" value="NZ_CABIHO010000050.1"/>
</dbReference>
<evidence type="ECO:0000313" key="12">
    <source>
        <dbReference type="EMBL" id="AJJ12762.1"/>
    </source>
</evidence>
<dbReference type="InterPro" id="IPR012823">
    <property type="entry name" value="Flagell_FliJ"/>
</dbReference>
<dbReference type="GO" id="GO:0009288">
    <property type="term" value="C:bacterial-type flagellum"/>
    <property type="evidence" value="ECO:0007669"/>
    <property type="project" value="InterPro"/>
</dbReference>
<keyword evidence="6" id="KW-0145">Chemotaxis</keyword>
<comment type="subcellular location">
    <subcellularLocation>
        <location evidence="1">Cell membrane</location>
        <topology evidence="1">Peripheral membrane protein</topology>
        <orientation evidence="1">Cytoplasmic side</orientation>
    </subcellularLocation>
</comment>
<comment type="similarity">
    <text evidence="2">Belongs to the FliJ family.</text>
</comment>
<keyword evidence="13" id="KW-0966">Cell projection</keyword>
<protein>
    <recommendedName>
        <fullName evidence="3">Flagellar FliJ protein</fullName>
    </recommendedName>
</protein>
<dbReference type="NCBIfam" id="TIGR02473">
    <property type="entry name" value="flagell_FliJ"/>
    <property type="match status" value="1"/>
</dbReference>
<dbReference type="AlphaFoldDB" id="A0A0U1HP74"/>
<dbReference type="EMBL" id="CP009787">
    <property type="protein sequence ID" value="AJJ12762.1"/>
    <property type="molecule type" value="Genomic_DNA"/>
</dbReference>
<dbReference type="GO" id="GO:0006935">
    <property type="term" value="P:chemotaxis"/>
    <property type="evidence" value="ECO:0007669"/>
    <property type="project" value="UniProtKB-KW"/>
</dbReference>
<reference evidence="13 15" key="2">
    <citation type="submission" date="2015-03" db="EMBL/GenBank/DDBJ databases">
        <authorList>
            <person name="Murphy D."/>
        </authorList>
    </citation>
    <scope>NUCLEOTIDE SEQUENCE [LARGE SCALE GENOMIC DNA]</scope>
    <source>
        <strain evidence="13 15">68/02</strain>
    </source>
</reference>
<accession>A0A0U1HP74</accession>
<evidence type="ECO:0000256" key="6">
    <source>
        <dbReference type="ARBA" id="ARBA00022500"/>
    </source>
</evidence>
<keyword evidence="8" id="KW-0653">Protein transport</keyword>
<evidence type="ECO:0000256" key="4">
    <source>
        <dbReference type="ARBA" id="ARBA00022448"/>
    </source>
</evidence>
<evidence type="ECO:0000256" key="7">
    <source>
        <dbReference type="ARBA" id="ARBA00022795"/>
    </source>
</evidence>
<evidence type="ECO:0000313" key="14">
    <source>
        <dbReference type="Proteomes" id="UP000031914"/>
    </source>
</evidence>
<sequence length="146" mass="16712">MNMIKTLQQLQQLRKQALNQSSSQLAQQKQLCQRYQNNINALISLAHLSLTLTKDGATKVAASQMVNNARYKSHIQRVIDWQEQEHILAKIEASKLQLQLQQQALQEKTVAVVLEQQQELRQLAKGRSEQKATDAQAVQTWLRRTA</sequence>
<evidence type="ECO:0000256" key="8">
    <source>
        <dbReference type="ARBA" id="ARBA00022927"/>
    </source>
</evidence>
<feature type="coiled-coil region" evidence="11">
    <location>
        <begin position="18"/>
        <end position="45"/>
    </location>
</feature>
<keyword evidence="4" id="KW-0813">Transport</keyword>
<keyword evidence="9" id="KW-0472">Membrane</keyword>
<evidence type="ECO:0000313" key="15">
    <source>
        <dbReference type="Proteomes" id="UP000042054"/>
    </source>
</evidence>
<keyword evidence="10" id="KW-1006">Bacterial flagellum protein export</keyword>
<dbReference type="Proteomes" id="UP000031914">
    <property type="component" value="Chromosome"/>
</dbReference>
<dbReference type="EMBL" id="CTKE01000002">
    <property type="protein sequence ID" value="CQI88258.1"/>
    <property type="molecule type" value="Genomic_DNA"/>
</dbReference>
<dbReference type="GO" id="GO:0015031">
    <property type="term" value="P:protein transport"/>
    <property type="evidence" value="ECO:0007669"/>
    <property type="project" value="UniProtKB-KW"/>
</dbReference>
<gene>
    <name evidence="12" type="primary">fliJ</name>
    <name evidence="12" type="ORF">CH64_1982</name>
    <name evidence="13" type="ORF">ERS008555_00593</name>
</gene>
<keyword evidence="7" id="KW-1005">Bacterial flagellum biogenesis</keyword>